<feature type="region of interest" description="Disordered" evidence="13">
    <location>
        <begin position="358"/>
        <end position="403"/>
    </location>
</feature>
<feature type="compositionally biased region" description="Low complexity" evidence="13">
    <location>
        <begin position="49"/>
        <end position="68"/>
    </location>
</feature>
<dbReference type="Proteomes" id="UP001152797">
    <property type="component" value="Unassembled WGS sequence"/>
</dbReference>
<reference evidence="15" key="2">
    <citation type="submission" date="2024-04" db="EMBL/GenBank/DDBJ databases">
        <authorList>
            <person name="Chen Y."/>
            <person name="Shah S."/>
            <person name="Dougan E. K."/>
            <person name="Thang M."/>
            <person name="Chan C."/>
        </authorList>
    </citation>
    <scope>NUCLEOTIDE SEQUENCE [LARGE SCALE GENOMIC DNA]</scope>
</reference>
<name>A0A9P1FRH5_9DINO</name>
<comment type="similarity">
    <text evidence="2">Belongs to the small GTPase superfamily. Arf family.</text>
</comment>
<sequence length="629" mass="70285">MVVPSRSTIRPCSRSSCQHCQKRVAIFLIDGFGILRRRHEAKCPLAKVTPPATQAETTSETTTATARSRGSHRIHSFQFFQLAAKCDAAGRESWLLATADEFPALRAPPSPCCAAPAVGEVVRGGVMLEGDERTEVLREESHFKASPLLSTFRAVNLESGRQGVHNSFASTSANCHSMGLFFSKIWTRMRGSKEVRILMLGLDAAGKTTILYRLKLAEVINTVPTVGFNVEMVEYGNIKFNVFDVGGQDQIRKLWRHYFQGTDGLIYVVDSSDRDRINDAKEELDKMLQEQQLADAALLVLANKQDLPNAMTAAEIMEKLELQKLRHRKWFIQSTIAPTGDGLYEGLDWLSRSLSPDSNLSQPGCESLPQRDANKKMRSQAAARLRRRSVRAPPEGEGWSTPCEHSDSRWKMQLWYKWSAPTTISTLSRLKVQGSLSEVLSLFREADKVSNWLPFVTGGECTWSHDVPALVFNIEAKVPIVPRRFSTLIHRAFIDDADDTQTLPGVYIIEWTPPAEDVATGLFCGMQVPPTPPRSSAMQVNLSTTFVCPDPEQQDCCVIIMAGENDFGVNQRLIPNLVLRKFLTFNSKVVASNISSCLQDMERFGYSERIEKDAQGFYSSVRKRTSRRG</sequence>
<gene>
    <name evidence="14" type="ORF">C1SCF055_LOCUS11675</name>
</gene>
<dbReference type="SMART" id="SM00178">
    <property type="entry name" value="SAR"/>
    <property type="match status" value="1"/>
</dbReference>
<evidence type="ECO:0000256" key="9">
    <source>
        <dbReference type="ARBA" id="ARBA00023134"/>
    </source>
</evidence>
<keyword evidence="12" id="KW-0460">Magnesium</keyword>
<keyword evidence="9 11" id="KW-0342">GTP-binding</keyword>
<feature type="binding site" evidence="12">
    <location>
        <position position="225"/>
    </location>
    <ligand>
        <name>Mg(2+)</name>
        <dbReference type="ChEBI" id="CHEBI:18420"/>
    </ligand>
</feature>
<comment type="subcellular location">
    <subcellularLocation>
        <location evidence="1">Golgi apparatus</location>
    </subcellularLocation>
</comment>
<keyword evidence="5 11" id="KW-0547">Nucleotide-binding</keyword>
<dbReference type="InterPro" id="IPR005225">
    <property type="entry name" value="Small_GTP-bd"/>
</dbReference>
<evidence type="ECO:0000256" key="10">
    <source>
        <dbReference type="ARBA" id="ARBA00023288"/>
    </source>
</evidence>
<dbReference type="SMART" id="SM00177">
    <property type="entry name" value="ARF"/>
    <property type="match status" value="1"/>
</dbReference>
<dbReference type="GO" id="GO:0015031">
    <property type="term" value="P:protein transport"/>
    <property type="evidence" value="ECO:0007669"/>
    <property type="project" value="UniProtKB-KW"/>
</dbReference>
<feature type="binding site" evidence="11">
    <location>
        <position position="247"/>
    </location>
    <ligand>
        <name>GTP</name>
        <dbReference type="ChEBI" id="CHEBI:37565"/>
    </ligand>
</feature>
<feature type="region of interest" description="Disordered" evidence="13">
    <location>
        <begin position="49"/>
        <end position="69"/>
    </location>
</feature>
<dbReference type="SUPFAM" id="SSF52540">
    <property type="entry name" value="P-loop containing nucleoside triphosphate hydrolases"/>
    <property type="match status" value="1"/>
</dbReference>
<dbReference type="AlphaFoldDB" id="A0A9P1FRH5"/>
<dbReference type="FunFam" id="3.40.50.300:FF:003500">
    <property type="entry name" value="ADP-ribosylation factor 1"/>
    <property type="match status" value="1"/>
</dbReference>
<evidence type="ECO:0000256" key="3">
    <source>
        <dbReference type="ARBA" id="ARBA00022448"/>
    </source>
</evidence>
<dbReference type="NCBIfam" id="TIGR00231">
    <property type="entry name" value="small_GTP"/>
    <property type="match status" value="1"/>
</dbReference>
<evidence type="ECO:0000256" key="12">
    <source>
        <dbReference type="PIRSR" id="PIRSR606689-2"/>
    </source>
</evidence>
<keyword evidence="3" id="KW-0813">Transport</keyword>
<organism evidence="14">
    <name type="scientific">Cladocopium goreaui</name>
    <dbReference type="NCBI Taxonomy" id="2562237"/>
    <lineage>
        <taxon>Eukaryota</taxon>
        <taxon>Sar</taxon>
        <taxon>Alveolata</taxon>
        <taxon>Dinophyceae</taxon>
        <taxon>Suessiales</taxon>
        <taxon>Symbiodiniaceae</taxon>
        <taxon>Cladocopium</taxon>
    </lineage>
</organism>
<keyword evidence="4" id="KW-0519">Myristate</keyword>
<reference evidence="14" key="1">
    <citation type="submission" date="2022-10" db="EMBL/GenBank/DDBJ databases">
        <authorList>
            <person name="Chen Y."/>
            <person name="Dougan E. K."/>
            <person name="Chan C."/>
            <person name="Rhodes N."/>
            <person name="Thang M."/>
        </authorList>
    </citation>
    <scope>NUCLEOTIDE SEQUENCE</scope>
</reference>
<dbReference type="PRINTS" id="PR00328">
    <property type="entry name" value="SAR1GTPBP"/>
</dbReference>
<evidence type="ECO:0000256" key="7">
    <source>
        <dbReference type="ARBA" id="ARBA00022927"/>
    </source>
</evidence>
<dbReference type="Gene3D" id="3.40.50.300">
    <property type="entry name" value="P-loop containing nucleotide triphosphate hydrolases"/>
    <property type="match status" value="1"/>
</dbReference>
<evidence type="ECO:0000256" key="8">
    <source>
        <dbReference type="ARBA" id="ARBA00023034"/>
    </source>
</evidence>
<comment type="caution">
    <text evidence="14">The sequence shown here is derived from an EMBL/GenBank/DDBJ whole genome shotgun (WGS) entry which is preliminary data.</text>
</comment>
<dbReference type="GO" id="GO:0046872">
    <property type="term" value="F:metal ion binding"/>
    <property type="evidence" value="ECO:0007669"/>
    <property type="project" value="UniProtKB-KW"/>
</dbReference>
<dbReference type="PANTHER" id="PTHR11711">
    <property type="entry name" value="ADP RIBOSYLATION FACTOR-RELATED"/>
    <property type="match status" value="1"/>
</dbReference>
<feature type="binding site" evidence="11">
    <location>
        <begin position="303"/>
        <end position="306"/>
    </location>
    <ligand>
        <name>GTP</name>
        <dbReference type="ChEBI" id="CHEBI:37565"/>
    </ligand>
</feature>
<proteinExistence type="inferred from homology"/>
<evidence type="ECO:0000256" key="11">
    <source>
        <dbReference type="PIRSR" id="PIRSR606689-1"/>
    </source>
</evidence>
<dbReference type="InterPro" id="IPR027417">
    <property type="entry name" value="P-loop_NTPase"/>
</dbReference>
<evidence type="ECO:0000313" key="14">
    <source>
        <dbReference type="EMBL" id="CAI3984125.1"/>
    </source>
</evidence>
<dbReference type="GO" id="GO:0005794">
    <property type="term" value="C:Golgi apparatus"/>
    <property type="evidence" value="ECO:0007669"/>
    <property type="project" value="UniProtKB-SubCell"/>
</dbReference>
<evidence type="ECO:0000256" key="1">
    <source>
        <dbReference type="ARBA" id="ARBA00004555"/>
    </source>
</evidence>
<accession>A0A9P1FRH5</accession>
<evidence type="ECO:0000313" key="16">
    <source>
        <dbReference type="EMBL" id="CAL4771437.1"/>
    </source>
</evidence>
<dbReference type="GO" id="GO:0016192">
    <property type="term" value="P:vesicle-mediated transport"/>
    <property type="evidence" value="ECO:0007669"/>
    <property type="project" value="UniProtKB-KW"/>
</dbReference>
<keyword evidence="12" id="KW-0479">Metal-binding</keyword>
<keyword evidence="10" id="KW-0449">Lipoprotein</keyword>
<dbReference type="PROSITE" id="PS51417">
    <property type="entry name" value="ARF"/>
    <property type="match status" value="1"/>
</dbReference>
<feature type="binding site" evidence="11">
    <location>
        <begin position="201"/>
        <end position="208"/>
    </location>
    <ligand>
        <name>GTP</name>
        <dbReference type="ChEBI" id="CHEBI:37565"/>
    </ligand>
</feature>
<evidence type="ECO:0000256" key="13">
    <source>
        <dbReference type="SAM" id="MobiDB-lite"/>
    </source>
</evidence>
<dbReference type="InterPro" id="IPR006689">
    <property type="entry name" value="Small_GTPase_ARF/SAR"/>
</dbReference>
<dbReference type="Pfam" id="PF00025">
    <property type="entry name" value="Arf"/>
    <property type="match status" value="1"/>
</dbReference>
<feature type="binding site" evidence="12">
    <location>
        <position position="208"/>
    </location>
    <ligand>
        <name>Mg(2+)</name>
        <dbReference type="ChEBI" id="CHEBI:18420"/>
    </ligand>
</feature>
<dbReference type="EMBL" id="CAMXCT030000863">
    <property type="protein sequence ID" value="CAL4771437.1"/>
    <property type="molecule type" value="Genomic_DNA"/>
</dbReference>
<dbReference type="EMBL" id="CAMXCT010000863">
    <property type="protein sequence ID" value="CAI3984125.1"/>
    <property type="molecule type" value="Genomic_DNA"/>
</dbReference>
<evidence type="ECO:0000256" key="6">
    <source>
        <dbReference type="ARBA" id="ARBA00022892"/>
    </source>
</evidence>
<dbReference type="EMBL" id="CAMXCT020000863">
    <property type="protein sequence ID" value="CAL1137500.1"/>
    <property type="molecule type" value="Genomic_DNA"/>
</dbReference>
<evidence type="ECO:0000256" key="2">
    <source>
        <dbReference type="ARBA" id="ARBA00010290"/>
    </source>
</evidence>
<keyword evidence="8" id="KW-0333">Golgi apparatus</keyword>
<keyword evidence="7" id="KW-0653">Protein transport</keyword>
<evidence type="ECO:0000313" key="15">
    <source>
        <dbReference type="EMBL" id="CAL1137500.1"/>
    </source>
</evidence>
<evidence type="ECO:0000256" key="4">
    <source>
        <dbReference type="ARBA" id="ARBA00022707"/>
    </source>
</evidence>
<evidence type="ECO:0000256" key="5">
    <source>
        <dbReference type="ARBA" id="ARBA00022741"/>
    </source>
</evidence>
<dbReference type="GO" id="GO:0003924">
    <property type="term" value="F:GTPase activity"/>
    <property type="evidence" value="ECO:0007669"/>
    <property type="project" value="InterPro"/>
</dbReference>
<dbReference type="InterPro" id="IPR024156">
    <property type="entry name" value="Small_GTPase_ARF"/>
</dbReference>
<keyword evidence="6" id="KW-0931">ER-Golgi transport</keyword>
<evidence type="ECO:0000313" key="17">
    <source>
        <dbReference type="Proteomes" id="UP001152797"/>
    </source>
</evidence>
<dbReference type="OrthoDB" id="2011769at2759"/>
<dbReference type="GO" id="GO:0005525">
    <property type="term" value="F:GTP binding"/>
    <property type="evidence" value="ECO:0007669"/>
    <property type="project" value="UniProtKB-KW"/>
</dbReference>
<protein>
    <submittedName>
        <fullName evidence="16">ADP-ribosylation factor 1</fullName>
    </submittedName>
</protein>
<keyword evidence="17" id="KW-1185">Reference proteome</keyword>